<dbReference type="InterPro" id="IPR029068">
    <property type="entry name" value="Glyas_Bleomycin-R_OHBP_Dase"/>
</dbReference>
<comment type="caution">
    <text evidence="1">The sequence shown here is derived from an EMBL/GenBank/DDBJ whole genome shotgun (WGS) entry which is preliminary data.</text>
</comment>
<gene>
    <name evidence="1" type="ORF">GCM10019998_23390</name>
</gene>
<dbReference type="SUPFAM" id="SSF54593">
    <property type="entry name" value="Glyoxalase/Bleomycin resistance protein/Dihydroxybiphenyl dioxygenase"/>
    <property type="match status" value="1"/>
</dbReference>
<evidence type="ECO:0000313" key="1">
    <source>
        <dbReference type="EMBL" id="GAA3026209.1"/>
    </source>
</evidence>
<dbReference type="Gene3D" id="3.10.180.10">
    <property type="entry name" value="2,3-Dihydroxybiphenyl 1,2-Dioxygenase, domain 1"/>
    <property type="match status" value="1"/>
</dbReference>
<reference evidence="1 2" key="1">
    <citation type="journal article" date="2019" name="Int. J. Syst. Evol. Microbiol.">
        <title>The Global Catalogue of Microorganisms (GCM) 10K type strain sequencing project: providing services to taxonomists for standard genome sequencing and annotation.</title>
        <authorList>
            <consortium name="The Broad Institute Genomics Platform"/>
            <consortium name="The Broad Institute Genome Sequencing Center for Infectious Disease"/>
            <person name="Wu L."/>
            <person name="Ma J."/>
        </authorList>
    </citation>
    <scope>NUCLEOTIDE SEQUENCE [LARGE SCALE GENOMIC DNA]</scope>
    <source>
        <strain evidence="1 2">JCM 8736</strain>
    </source>
</reference>
<keyword evidence="2" id="KW-1185">Reference proteome</keyword>
<dbReference type="EMBL" id="BAAAXQ010000077">
    <property type="protein sequence ID" value="GAA3026209.1"/>
    <property type="molecule type" value="Genomic_DNA"/>
</dbReference>
<name>A0ABN3YDT7_9ENTE</name>
<sequence>MKELEFAIFLSLNGQAEEAISFYQRVFEGRVLFKISNKEFKEQLNSAMKLPKGQENFISHSIVQIGALQLQIADNPIYEQMNFTQGNQVSFSILPQDLTTAKRLYEKAVQEEKVKVIQAPLENEFADFYAIIQDPFGTIIQLTKEKEVDPSKKGEPR</sequence>
<organism evidence="1 2">
    <name type="scientific">Tetragenococcus solitarius</name>
    <dbReference type="NCBI Taxonomy" id="71453"/>
    <lineage>
        <taxon>Bacteria</taxon>
        <taxon>Bacillati</taxon>
        <taxon>Bacillota</taxon>
        <taxon>Bacilli</taxon>
        <taxon>Lactobacillales</taxon>
        <taxon>Enterococcaceae</taxon>
        <taxon>Tetragenococcus</taxon>
    </lineage>
</organism>
<dbReference type="PANTHER" id="PTHR33990">
    <property type="entry name" value="PROTEIN YJDN-RELATED"/>
    <property type="match status" value="1"/>
</dbReference>
<proteinExistence type="predicted"/>
<dbReference type="RefSeq" id="WP_068709112.1">
    <property type="nucleotide sequence ID" value="NZ_BAAAXQ010000077.1"/>
</dbReference>
<dbReference type="PANTHER" id="PTHR33990:SF4">
    <property type="entry name" value="PHNB-LIKE DOMAIN-CONTAINING PROTEIN"/>
    <property type="match status" value="1"/>
</dbReference>
<evidence type="ECO:0000313" key="2">
    <source>
        <dbReference type="Proteomes" id="UP001501577"/>
    </source>
</evidence>
<dbReference type="Proteomes" id="UP001501577">
    <property type="component" value="Unassembled WGS sequence"/>
</dbReference>
<protein>
    <submittedName>
        <fullName evidence="1">VOC family protein</fullName>
    </submittedName>
</protein>
<accession>A0ABN3YDT7</accession>